<proteinExistence type="predicted"/>
<accession>A0ABY6W8P6</accession>
<evidence type="ECO:0000313" key="2">
    <source>
        <dbReference type="Proteomes" id="UP000366065"/>
    </source>
</evidence>
<evidence type="ECO:0000313" key="1">
    <source>
        <dbReference type="EMBL" id="VVE40285.1"/>
    </source>
</evidence>
<dbReference type="EMBL" id="CABPRV010000011">
    <property type="protein sequence ID" value="VVE40285.1"/>
    <property type="molecule type" value="Genomic_DNA"/>
</dbReference>
<gene>
    <name evidence="1" type="ORF">PCA20602_04131</name>
</gene>
<sequence length="54" mass="5704">MAKRDCLAGVGWTSSGWLGWRVIQDDEQNMESCVSAQSLVPQGAGAIHGGGETR</sequence>
<keyword evidence="2" id="KW-1185">Reference proteome</keyword>
<organism evidence="1 2">
    <name type="scientific">Pandoraea capi</name>
    <dbReference type="NCBI Taxonomy" id="2508286"/>
    <lineage>
        <taxon>Bacteria</taxon>
        <taxon>Pseudomonadati</taxon>
        <taxon>Pseudomonadota</taxon>
        <taxon>Betaproteobacteria</taxon>
        <taxon>Burkholderiales</taxon>
        <taxon>Burkholderiaceae</taxon>
        <taxon>Pandoraea</taxon>
    </lineage>
</organism>
<protein>
    <submittedName>
        <fullName evidence="1">Uncharacterized protein</fullName>
    </submittedName>
</protein>
<comment type="caution">
    <text evidence="1">The sequence shown here is derived from an EMBL/GenBank/DDBJ whole genome shotgun (WGS) entry which is preliminary data.</text>
</comment>
<name>A0ABY6W8P6_9BURK</name>
<dbReference type="Proteomes" id="UP000366065">
    <property type="component" value="Unassembled WGS sequence"/>
</dbReference>
<reference evidence="1 2" key="1">
    <citation type="submission" date="2019-08" db="EMBL/GenBank/DDBJ databases">
        <authorList>
            <person name="Peeters C."/>
        </authorList>
    </citation>
    <scope>NUCLEOTIDE SEQUENCE [LARGE SCALE GENOMIC DNA]</scope>
    <source>
        <strain evidence="1 2">LMG 20602</strain>
    </source>
</reference>